<feature type="transmembrane region" description="Helical" evidence="1">
    <location>
        <begin position="30"/>
        <end position="49"/>
    </location>
</feature>
<keyword evidence="1" id="KW-0472">Membrane</keyword>
<evidence type="ECO:0000313" key="4">
    <source>
        <dbReference type="Proteomes" id="UP000225605"/>
    </source>
</evidence>
<proteinExistence type="predicted"/>
<protein>
    <submittedName>
        <fullName evidence="2">Uncharacterized protein</fullName>
    </submittedName>
</protein>
<evidence type="ECO:0000256" key="1">
    <source>
        <dbReference type="SAM" id="Phobius"/>
    </source>
</evidence>
<evidence type="ECO:0000313" key="5">
    <source>
        <dbReference type="Proteomes" id="UP000283568"/>
    </source>
</evidence>
<evidence type="ECO:0000313" key="2">
    <source>
        <dbReference type="EMBL" id="PHM22270.1"/>
    </source>
</evidence>
<sequence>MKKSNCKKSIFAKVNNLSKSKGLDIFRKEIVFLNFFLIYIFSMAIFDIGDPAFEYIDYIIAIMLLVCFISMIVKVINESHFLKYEYGNYDFLNEKTVYSFKFLTFLILISGIIILYFIYSYLSVIIKYDFSLKLFFFIFYSVILYLIMKIFN</sequence>
<comment type="caution">
    <text evidence="2">The sequence shown here is derived from an EMBL/GenBank/DDBJ whole genome shotgun (WGS) entry which is preliminary data.</text>
</comment>
<dbReference type="Proteomes" id="UP000225605">
    <property type="component" value="Unassembled WGS sequence"/>
</dbReference>
<organism evidence="2 4">
    <name type="scientific">Xenorhabdus ehlersii</name>
    <dbReference type="NCBI Taxonomy" id="290111"/>
    <lineage>
        <taxon>Bacteria</taxon>
        <taxon>Pseudomonadati</taxon>
        <taxon>Pseudomonadota</taxon>
        <taxon>Gammaproteobacteria</taxon>
        <taxon>Enterobacterales</taxon>
        <taxon>Morganellaceae</taxon>
        <taxon>Xenorhabdus</taxon>
    </lineage>
</organism>
<feature type="transmembrane region" description="Helical" evidence="1">
    <location>
        <begin position="130"/>
        <end position="148"/>
    </location>
</feature>
<reference evidence="3 5" key="2">
    <citation type="submission" date="2018-09" db="EMBL/GenBank/DDBJ databases">
        <title>Genomic Encyclopedia of Archaeal and Bacterial Type Strains, Phase II (KMG-II): from individual species to whole genera.</title>
        <authorList>
            <person name="Goeker M."/>
        </authorList>
    </citation>
    <scope>NUCLEOTIDE SEQUENCE [LARGE SCALE GENOMIC DNA]</scope>
    <source>
        <strain evidence="3 5">DSM 16337</strain>
    </source>
</reference>
<name>A0A2D0IKG8_9GAMM</name>
<accession>A0A2D0IKG8</accession>
<dbReference type="EMBL" id="RAQI01000001">
    <property type="protein sequence ID" value="RKE93062.1"/>
    <property type="molecule type" value="Genomic_DNA"/>
</dbReference>
<gene>
    <name evidence="3" type="ORF">BDE27_0756</name>
    <name evidence="2" type="ORF">Xehl_03825</name>
</gene>
<keyword evidence="1" id="KW-1133">Transmembrane helix</keyword>
<dbReference type="EMBL" id="NIBT01000032">
    <property type="protein sequence ID" value="PHM22270.1"/>
    <property type="molecule type" value="Genomic_DNA"/>
</dbReference>
<dbReference type="Proteomes" id="UP000283568">
    <property type="component" value="Unassembled WGS sequence"/>
</dbReference>
<feature type="transmembrane region" description="Helical" evidence="1">
    <location>
        <begin position="97"/>
        <end position="118"/>
    </location>
</feature>
<feature type="transmembrane region" description="Helical" evidence="1">
    <location>
        <begin position="55"/>
        <end position="76"/>
    </location>
</feature>
<evidence type="ECO:0000313" key="3">
    <source>
        <dbReference type="EMBL" id="RKE93062.1"/>
    </source>
</evidence>
<reference evidence="2 4" key="1">
    <citation type="journal article" date="2017" name="Nat. Microbiol.">
        <title>Natural product diversity associated with the nematode symbionts Photorhabdus and Xenorhabdus.</title>
        <authorList>
            <person name="Tobias N.J."/>
            <person name="Wolff H."/>
            <person name="Djahanschiri B."/>
            <person name="Grundmann F."/>
            <person name="Kronenwerth M."/>
            <person name="Shi Y.M."/>
            <person name="Simonyi S."/>
            <person name="Grun P."/>
            <person name="Shapiro-Ilan D."/>
            <person name="Pidot S.J."/>
            <person name="Stinear T.P."/>
            <person name="Ebersberger I."/>
            <person name="Bode H.B."/>
        </authorList>
    </citation>
    <scope>NUCLEOTIDE SEQUENCE [LARGE SCALE GENOMIC DNA]</scope>
    <source>
        <strain evidence="2 4">DSM 16337</strain>
    </source>
</reference>
<dbReference type="AlphaFoldDB" id="A0A2D0IKG8"/>
<keyword evidence="1" id="KW-0812">Transmembrane</keyword>
<keyword evidence="5" id="KW-1185">Reference proteome</keyword>